<dbReference type="PROSITE" id="PS51194">
    <property type="entry name" value="HELICASE_CTER"/>
    <property type="match status" value="1"/>
</dbReference>
<dbReference type="InterPro" id="IPR027417">
    <property type="entry name" value="P-loop_NTPase"/>
</dbReference>
<evidence type="ECO:0000256" key="5">
    <source>
        <dbReference type="ARBA" id="ARBA00022884"/>
    </source>
</evidence>
<comment type="domain">
    <text evidence="9">The Q motif is unique to and characteristic of the DEAD box family of RNA helicases and controls ATP binding and hydrolysis.</text>
</comment>
<evidence type="ECO:0000313" key="14">
    <source>
        <dbReference type="WBParaSite" id="TMUE_1000005185.1"/>
    </source>
</evidence>
<dbReference type="CDD" id="cd18787">
    <property type="entry name" value="SF2_C_DEAD"/>
    <property type="match status" value="1"/>
</dbReference>
<organism evidence="13 14">
    <name type="scientific">Trichuris muris</name>
    <name type="common">Mouse whipworm</name>
    <dbReference type="NCBI Taxonomy" id="70415"/>
    <lineage>
        <taxon>Eukaryota</taxon>
        <taxon>Metazoa</taxon>
        <taxon>Ecdysozoa</taxon>
        <taxon>Nematoda</taxon>
        <taxon>Enoplea</taxon>
        <taxon>Dorylaimia</taxon>
        <taxon>Trichinellida</taxon>
        <taxon>Trichuridae</taxon>
        <taxon>Trichuris</taxon>
    </lineage>
</organism>
<dbReference type="Proteomes" id="UP000046395">
    <property type="component" value="Unassembled WGS sequence"/>
</dbReference>
<name>A0A5S6QDM6_TRIMR</name>
<feature type="region of interest" description="Disordered" evidence="10">
    <location>
        <begin position="92"/>
        <end position="169"/>
    </location>
</feature>
<dbReference type="SMART" id="SM00490">
    <property type="entry name" value="HELICc"/>
    <property type="match status" value="1"/>
</dbReference>
<dbReference type="CDD" id="cd17942">
    <property type="entry name" value="DEADc_DDX18"/>
    <property type="match status" value="1"/>
</dbReference>
<dbReference type="GO" id="GO:0003724">
    <property type="term" value="F:RNA helicase activity"/>
    <property type="evidence" value="ECO:0007669"/>
    <property type="project" value="UniProtKB-EC"/>
</dbReference>
<dbReference type="PROSITE" id="PS51192">
    <property type="entry name" value="HELICASE_ATP_BIND_1"/>
    <property type="match status" value="1"/>
</dbReference>
<evidence type="ECO:0000256" key="6">
    <source>
        <dbReference type="ARBA" id="ARBA00024357"/>
    </source>
</evidence>
<feature type="domain" description="Helicase C-terminal" evidence="12">
    <location>
        <begin position="424"/>
        <end position="594"/>
    </location>
</feature>
<keyword evidence="5 9" id="KW-0694">RNA-binding</keyword>
<dbReference type="InterPro" id="IPR001650">
    <property type="entry name" value="Helicase_C-like"/>
</dbReference>
<comment type="similarity">
    <text evidence="6">Belongs to the DEAD box helicase family. DDX18/HAS1 subfamily.</text>
</comment>
<dbReference type="SUPFAM" id="SSF52540">
    <property type="entry name" value="P-loop containing nucleoside triphosphate hydrolases"/>
    <property type="match status" value="1"/>
</dbReference>
<dbReference type="SMART" id="SM01178">
    <property type="entry name" value="DUF4217"/>
    <property type="match status" value="1"/>
</dbReference>
<dbReference type="GO" id="GO:0016887">
    <property type="term" value="F:ATP hydrolysis activity"/>
    <property type="evidence" value="ECO:0007669"/>
    <property type="project" value="RHEA"/>
</dbReference>
<dbReference type="WBParaSite" id="TMUE_1000005185.1">
    <property type="protein sequence ID" value="TMUE_1000005185.1"/>
    <property type="gene ID" value="WBGene00285242"/>
</dbReference>
<evidence type="ECO:0000313" key="13">
    <source>
        <dbReference type="Proteomes" id="UP000046395"/>
    </source>
</evidence>
<evidence type="ECO:0000256" key="7">
    <source>
        <dbReference type="ARBA" id="ARBA00047984"/>
    </source>
</evidence>
<evidence type="ECO:0000256" key="9">
    <source>
        <dbReference type="RuleBase" id="RU365068"/>
    </source>
</evidence>
<dbReference type="GO" id="GO:0005524">
    <property type="term" value="F:ATP binding"/>
    <property type="evidence" value="ECO:0007669"/>
    <property type="project" value="UniProtKB-UniRule"/>
</dbReference>
<comment type="function">
    <text evidence="9">RNA helicase.</text>
</comment>
<evidence type="ECO:0000259" key="11">
    <source>
        <dbReference type="PROSITE" id="PS51192"/>
    </source>
</evidence>
<dbReference type="FunFam" id="3.40.50.300:FF:000379">
    <property type="entry name" value="RNA helicase"/>
    <property type="match status" value="1"/>
</dbReference>
<dbReference type="InterPro" id="IPR000629">
    <property type="entry name" value="RNA-helicase_DEAD-box_CS"/>
</dbReference>
<evidence type="ECO:0000256" key="10">
    <source>
        <dbReference type="SAM" id="MobiDB-lite"/>
    </source>
</evidence>
<dbReference type="Pfam" id="PF00271">
    <property type="entry name" value="Helicase_C"/>
    <property type="match status" value="1"/>
</dbReference>
<dbReference type="Gene3D" id="3.40.50.300">
    <property type="entry name" value="P-loop containing nucleotide triphosphate hydrolases"/>
    <property type="match status" value="3"/>
</dbReference>
<keyword evidence="4 8" id="KW-0067">ATP-binding</keyword>
<keyword evidence="13" id="KW-1185">Reference proteome</keyword>
<accession>A0A5S6QDM6</accession>
<protein>
    <recommendedName>
        <fullName evidence="9">ATP-dependent RNA helicase</fullName>
        <ecNumber evidence="9">3.6.4.13</ecNumber>
    </recommendedName>
</protein>
<evidence type="ECO:0000256" key="1">
    <source>
        <dbReference type="ARBA" id="ARBA00022741"/>
    </source>
</evidence>
<keyword evidence="1 8" id="KW-0547">Nucleotide-binding</keyword>
<dbReference type="InterPro" id="IPR014001">
    <property type="entry name" value="Helicase_ATP-bd"/>
</dbReference>
<evidence type="ECO:0000256" key="3">
    <source>
        <dbReference type="ARBA" id="ARBA00022806"/>
    </source>
</evidence>
<comment type="catalytic activity">
    <reaction evidence="7 9">
        <text>ATP + H2O = ADP + phosphate + H(+)</text>
        <dbReference type="Rhea" id="RHEA:13065"/>
        <dbReference type="ChEBI" id="CHEBI:15377"/>
        <dbReference type="ChEBI" id="CHEBI:15378"/>
        <dbReference type="ChEBI" id="CHEBI:30616"/>
        <dbReference type="ChEBI" id="CHEBI:43474"/>
        <dbReference type="ChEBI" id="CHEBI:456216"/>
        <dbReference type="EC" id="3.6.4.13"/>
    </reaction>
</comment>
<evidence type="ECO:0000256" key="8">
    <source>
        <dbReference type="RuleBase" id="RU000492"/>
    </source>
</evidence>
<dbReference type="SMART" id="SM00487">
    <property type="entry name" value="DEXDc"/>
    <property type="match status" value="1"/>
</dbReference>
<dbReference type="GO" id="GO:0043186">
    <property type="term" value="C:P granule"/>
    <property type="evidence" value="ECO:0007669"/>
    <property type="project" value="UniProtKB-ARBA"/>
</dbReference>
<keyword evidence="2 8" id="KW-0378">Hydrolase</keyword>
<reference evidence="14" key="1">
    <citation type="submission" date="2019-12" db="UniProtKB">
        <authorList>
            <consortium name="WormBaseParasite"/>
        </authorList>
    </citation>
    <scope>IDENTIFICATION</scope>
</reference>
<evidence type="ECO:0000256" key="2">
    <source>
        <dbReference type="ARBA" id="ARBA00022801"/>
    </source>
</evidence>
<dbReference type="PROSITE" id="PS00039">
    <property type="entry name" value="DEAD_ATP_HELICASE"/>
    <property type="match status" value="1"/>
</dbReference>
<dbReference type="Pfam" id="PF00270">
    <property type="entry name" value="DEAD"/>
    <property type="match status" value="2"/>
</dbReference>
<evidence type="ECO:0000259" key="12">
    <source>
        <dbReference type="PROSITE" id="PS51194"/>
    </source>
</evidence>
<dbReference type="EC" id="3.6.4.13" evidence="9"/>
<dbReference type="InterPro" id="IPR011545">
    <property type="entry name" value="DEAD/DEAH_box_helicase_dom"/>
</dbReference>
<dbReference type="AlphaFoldDB" id="A0A5S6QDM6"/>
<dbReference type="InterPro" id="IPR025313">
    <property type="entry name" value="SPB4-like_CTE"/>
</dbReference>
<proteinExistence type="inferred from homology"/>
<keyword evidence="3 8" id="KW-0347">Helicase</keyword>
<dbReference type="PANTHER" id="PTHR24031">
    <property type="entry name" value="RNA HELICASE"/>
    <property type="match status" value="1"/>
</dbReference>
<dbReference type="InterPro" id="IPR044773">
    <property type="entry name" value="DDX18/Has1_DEADc"/>
</dbReference>
<evidence type="ECO:0000256" key="4">
    <source>
        <dbReference type="ARBA" id="ARBA00022840"/>
    </source>
</evidence>
<dbReference type="STRING" id="70415.A0A5S6QDM6"/>
<dbReference type="Pfam" id="PF13959">
    <property type="entry name" value="CTE_SPB4"/>
    <property type="match status" value="1"/>
</dbReference>
<feature type="domain" description="Helicase ATP-binding" evidence="11">
    <location>
        <begin position="254"/>
        <end position="410"/>
    </location>
</feature>
<dbReference type="GO" id="GO:0003723">
    <property type="term" value="F:RNA binding"/>
    <property type="evidence" value="ECO:0007669"/>
    <property type="project" value="UniProtKB-UniRule"/>
</dbReference>
<sequence length="686" mass="76416">MAILVDTTCVRPSTMNGTMISQLCPKVNKIIYENQTGTCDVLFLPIADCLAFLSCAMVYKPGLSLKRKLKRIQKTQRKPEVASSIVVEDIASKKEPEQSPAKDLTVTHCEESKSKNASTSVGKRASEETKLSRSLNKKKKMQAKAQQNLTSQEEQDDVSEESAMGGALEGGDCVTATVEAEAETSRNDAATNSLSEENDSMTETAALGDTSFAHLSIMSDQSFNSLRGCVSEHTLKAVSMMGFTKMTEVQAKCIPPLLDGRDLMGAAKTGSGKTLAFLIPAVELLYKLKFLQRNGTGCIIISPTRDHGLVIGGANRHTEAQKLSKGVCFLVATPGRLLDHLQSTPDFVYKNLQCLIIDEADRILDIGFELDMQRIIRLLPKQRQTVLFSATQTKKIEDLAKLALKKEPIFVSISEDAGQATVEGLNQGYVICPVEKRFHLLYTFLRKNLQKKVMVFFSSCASVKYHNELFNYINIPTTCIHGKQKQQKRTTTFFTFCNAEHGILLCTDVASRGLDIPRVDWIVQFDPPDDPKDYIHRVGRTARGEGGRGNALLVLQPTELQFLFYLKQARVPVVEYDLSWGKVADIQNNLERLISQNFYLHRSAKEAFKAYVRAYDSHYLRHIFNVEKLDISAVAKSFGFDTPPYVDIGVGSVKSRNMRRGNNYRAGPVSEKKKRKAITYKQLSKS</sequence>